<dbReference type="InterPro" id="IPR002509">
    <property type="entry name" value="NODB_dom"/>
</dbReference>
<dbReference type="InterPro" id="IPR050248">
    <property type="entry name" value="Polysacc_deacetylase_ArnD"/>
</dbReference>
<dbReference type="AlphaFoldDB" id="A0A2S1LEK0"/>
<dbReference type="SUPFAM" id="SSF88713">
    <property type="entry name" value="Glycoside hydrolase/deacetylase"/>
    <property type="match status" value="1"/>
</dbReference>
<organism evidence="5 6">
    <name type="scientific">Flavobacterium faecale</name>
    <dbReference type="NCBI Taxonomy" id="1355330"/>
    <lineage>
        <taxon>Bacteria</taxon>
        <taxon>Pseudomonadati</taxon>
        <taxon>Bacteroidota</taxon>
        <taxon>Flavobacteriia</taxon>
        <taxon>Flavobacteriales</taxon>
        <taxon>Flavobacteriaceae</taxon>
        <taxon>Flavobacterium</taxon>
    </lineage>
</organism>
<name>A0A2S1LEK0_9FLAO</name>
<evidence type="ECO:0000256" key="2">
    <source>
        <dbReference type="ARBA" id="ARBA00022801"/>
    </source>
</evidence>
<proteinExistence type="predicted"/>
<evidence type="ECO:0000313" key="5">
    <source>
        <dbReference type="EMBL" id="AWG21966.1"/>
    </source>
</evidence>
<dbReference type="GO" id="GO:0005975">
    <property type="term" value="P:carbohydrate metabolic process"/>
    <property type="evidence" value="ECO:0007669"/>
    <property type="project" value="InterPro"/>
</dbReference>
<protein>
    <recommendedName>
        <fullName evidence="4">NodB homology domain-containing protein</fullName>
    </recommendedName>
</protein>
<evidence type="ECO:0000259" key="4">
    <source>
        <dbReference type="PROSITE" id="PS51677"/>
    </source>
</evidence>
<gene>
    <name evidence="5" type="ORF">FFWV33_10765</name>
</gene>
<keyword evidence="2" id="KW-0378">Hydrolase</keyword>
<keyword evidence="6" id="KW-1185">Reference proteome</keyword>
<dbReference type="GO" id="GO:0016020">
    <property type="term" value="C:membrane"/>
    <property type="evidence" value="ECO:0007669"/>
    <property type="project" value="TreeGrafter"/>
</dbReference>
<evidence type="ECO:0000256" key="1">
    <source>
        <dbReference type="ARBA" id="ARBA00022723"/>
    </source>
</evidence>
<dbReference type="Proteomes" id="UP000244527">
    <property type="component" value="Chromosome"/>
</dbReference>
<dbReference type="PANTHER" id="PTHR10587">
    <property type="entry name" value="GLYCOSYL TRANSFERASE-RELATED"/>
    <property type="match status" value="1"/>
</dbReference>
<evidence type="ECO:0000313" key="6">
    <source>
        <dbReference type="Proteomes" id="UP000244527"/>
    </source>
</evidence>
<feature type="chain" id="PRO_5015459253" description="NodB homology domain-containing protein" evidence="3">
    <location>
        <begin position="23"/>
        <end position="378"/>
    </location>
</feature>
<dbReference type="InterPro" id="IPR011330">
    <property type="entry name" value="Glyco_hydro/deAcase_b/a-brl"/>
</dbReference>
<dbReference type="CDD" id="cd10917">
    <property type="entry name" value="CE4_NodB_like_6s_7s"/>
    <property type="match status" value="1"/>
</dbReference>
<reference evidence="5 6" key="1">
    <citation type="submission" date="2017-04" db="EMBL/GenBank/DDBJ databases">
        <title>Compelte genome sequence of WV33.</title>
        <authorList>
            <person name="Lee P.C."/>
        </authorList>
    </citation>
    <scope>NUCLEOTIDE SEQUENCE [LARGE SCALE GENOMIC DNA]</scope>
    <source>
        <strain evidence="5 6">WV33</strain>
    </source>
</reference>
<feature type="domain" description="NodB homology" evidence="4">
    <location>
        <begin position="187"/>
        <end position="373"/>
    </location>
</feature>
<dbReference type="GO" id="GO:0046872">
    <property type="term" value="F:metal ion binding"/>
    <property type="evidence" value="ECO:0007669"/>
    <property type="project" value="UniProtKB-KW"/>
</dbReference>
<accession>A0A2S1LEK0</accession>
<dbReference type="PROSITE" id="PS51677">
    <property type="entry name" value="NODB"/>
    <property type="match status" value="1"/>
</dbReference>
<sequence>MKQQVQIAFLAVYILFFSNATAQVKVGKIDGSLWTANYNSVDDFDYASKMEILVYVKCFMELESLKDIEAIKSKYNIKSANLNSFENWRKEQIHLILQNLHAIKSNSILSKTVAIDKNCTWQEVTKAIVSIEKNIPTNLKAWYADAIVFNRQYVNELARLAFLFPRPSSEVLTIAPNEITGNNYKDKEFLLTFDDGPTPANGNTDRLMSTLKKQKLNGVFFVLGESLQNRINASSKERVATLYSGNKIGSHGKIHKSHQYLKAWQESLDFTTSAIQKLNNGNNKTNYFRPPYGQRTVEISKYLSKSNGSILLWNIDSQDWNSKITASEVSDRVIALMLLWRKGIILFHDVHSKASDALPIIVDSLNGSGVHFIDSNKL</sequence>
<dbReference type="OrthoDB" id="9766299at2"/>
<dbReference type="EMBL" id="CP020918">
    <property type="protein sequence ID" value="AWG21966.1"/>
    <property type="molecule type" value="Genomic_DNA"/>
</dbReference>
<keyword evidence="3" id="KW-0732">Signal</keyword>
<dbReference type="GO" id="GO:0016810">
    <property type="term" value="F:hydrolase activity, acting on carbon-nitrogen (but not peptide) bonds"/>
    <property type="evidence" value="ECO:0007669"/>
    <property type="project" value="InterPro"/>
</dbReference>
<dbReference type="Pfam" id="PF01522">
    <property type="entry name" value="Polysacc_deac_1"/>
    <property type="match status" value="1"/>
</dbReference>
<dbReference type="PANTHER" id="PTHR10587:SF133">
    <property type="entry name" value="CHITIN DEACETYLASE 1-RELATED"/>
    <property type="match status" value="1"/>
</dbReference>
<evidence type="ECO:0000256" key="3">
    <source>
        <dbReference type="SAM" id="SignalP"/>
    </source>
</evidence>
<dbReference type="RefSeq" id="WP_108740898.1">
    <property type="nucleotide sequence ID" value="NZ_CP020918.1"/>
</dbReference>
<dbReference type="Gene3D" id="3.20.20.370">
    <property type="entry name" value="Glycoside hydrolase/deacetylase"/>
    <property type="match status" value="1"/>
</dbReference>
<feature type="signal peptide" evidence="3">
    <location>
        <begin position="1"/>
        <end position="22"/>
    </location>
</feature>
<dbReference type="KEGG" id="ffa:FFWV33_10765"/>
<keyword evidence="1" id="KW-0479">Metal-binding</keyword>